<evidence type="ECO:0000259" key="1">
    <source>
        <dbReference type="Pfam" id="PF00857"/>
    </source>
</evidence>
<proteinExistence type="predicted"/>
<dbReference type="InterPro" id="IPR050993">
    <property type="entry name" value="Isochorismatase_domain"/>
</dbReference>
<dbReference type="STRING" id="159291.SAMN05920897_101113"/>
<keyword evidence="3" id="KW-1185">Reference proteome</keyword>
<sequence length="181" mass="19886">MRITRDNTMAVIIDVQERILPVMDQADQTAARIVTLCKGLTLLDLPLTVTEQYPQGLGFTLPSVRDAAGEKAALLVKASFSCCDDDPCMAHLEGLNRKVVILAGIETHVCVLQTALDLLERGFIPVVPVDAVSSRTPRDRETALLRLQQEGARLTTTESILFELTRSSAAPEFKDISRLIR</sequence>
<dbReference type="EMBL" id="FTMS01000001">
    <property type="protein sequence ID" value="SIP88297.1"/>
    <property type="molecule type" value="Genomic_DNA"/>
</dbReference>
<evidence type="ECO:0000313" key="3">
    <source>
        <dbReference type="Proteomes" id="UP000186400"/>
    </source>
</evidence>
<dbReference type="Pfam" id="PF00857">
    <property type="entry name" value="Isochorismatase"/>
    <property type="match status" value="1"/>
</dbReference>
<dbReference type="PANTHER" id="PTHR14119">
    <property type="entry name" value="HYDROLASE"/>
    <property type="match status" value="1"/>
</dbReference>
<gene>
    <name evidence="2" type="ORF">SAMN05920897_101113</name>
</gene>
<dbReference type="InterPro" id="IPR000868">
    <property type="entry name" value="Isochorismatase-like_dom"/>
</dbReference>
<dbReference type="CDD" id="cd01012">
    <property type="entry name" value="YcaC_related"/>
    <property type="match status" value="1"/>
</dbReference>
<accession>A0A1N6N8G1</accession>
<dbReference type="InterPro" id="IPR036380">
    <property type="entry name" value="Isochorismatase-like_sf"/>
</dbReference>
<dbReference type="PANTHER" id="PTHR14119:SF3">
    <property type="entry name" value="ISOCHORISMATASE DOMAIN-CONTAINING PROTEIN 2"/>
    <property type="match status" value="1"/>
</dbReference>
<reference evidence="2 3" key="1">
    <citation type="submission" date="2017-01" db="EMBL/GenBank/DDBJ databases">
        <authorList>
            <person name="Mah S.A."/>
            <person name="Swanson W.J."/>
            <person name="Moy G.W."/>
            <person name="Vacquier V.D."/>
        </authorList>
    </citation>
    <scope>NUCLEOTIDE SEQUENCE [LARGE SCALE GENOMIC DNA]</scope>
    <source>
        <strain evidence="2 3">ASpG1</strain>
    </source>
</reference>
<dbReference type="SUPFAM" id="SSF52499">
    <property type="entry name" value="Isochorismatase-like hydrolases"/>
    <property type="match status" value="1"/>
</dbReference>
<protein>
    <submittedName>
        <fullName evidence="2">Isochorismatase family protein</fullName>
    </submittedName>
</protein>
<feature type="domain" description="Isochorismatase-like" evidence="1">
    <location>
        <begin position="9"/>
        <end position="159"/>
    </location>
</feature>
<dbReference type="AlphaFoldDB" id="A0A1N6N8G1"/>
<evidence type="ECO:0000313" key="2">
    <source>
        <dbReference type="EMBL" id="SIP88297.1"/>
    </source>
</evidence>
<name>A0A1N6N8G1_9SPIO</name>
<dbReference type="Proteomes" id="UP000186400">
    <property type="component" value="Unassembled WGS sequence"/>
</dbReference>
<organism evidence="2 3">
    <name type="scientific">Alkalispirochaeta americana</name>
    <dbReference type="NCBI Taxonomy" id="159291"/>
    <lineage>
        <taxon>Bacteria</taxon>
        <taxon>Pseudomonadati</taxon>
        <taxon>Spirochaetota</taxon>
        <taxon>Spirochaetia</taxon>
        <taxon>Spirochaetales</taxon>
        <taxon>Spirochaetaceae</taxon>
        <taxon>Alkalispirochaeta</taxon>
    </lineage>
</organism>
<dbReference type="Gene3D" id="3.40.50.850">
    <property type="entry name" value="Isochorismatase-like"/>
    <property type="match status" value="1"/>
</dbReference>